<evidence type="ECO:0000256" key="6">
    <source>
        <dbReference type="PROSITE-ProRule" id="PRU00169"/>
    </source>
</evidence>
<evidence type="ECO:0000313" key="11">
    <source>
        <dbReference type="Proteomes" id="UP000094609"/>
    </source>
</evidence>
<dbReference type="SUPFAM" id="SSF46894">
    <property type="entry name" value="C-terminal effector domain of the bipartite response regulators"/>
    <property type="match status" value="1"/>
</dbReference>
<dbReference type="InterPro" id="IPR001867">
    <property type="entry name" value="OmpR/PhoB-type_DNA-bd"/>
</dbReference>
<protein>
    <submittedName>
        <fullName evidence="10">Response regulator</fullName>
    </submittedName>
</protein>
<dbReference type="GO" id="GO:0000156">
    <property type="term" value="F:phosphorelay response regulator activity"/>
    <property type="evidence" value="ECO:0007669"/>
    <property type="project" value="TreeGrafter"/>
</dbReference>
<dbReference type="InterPro" id="IPR001789">
    <property type="entry name" value="Sig_transdc_resp-reg_receiver"/>
</dbReference>
<dbReference type="STRING" id="1193502.SHALO_2746"/>
<dbReference type="AlphaFoldDB" id="A0A1D7TNK1"/>
<feature type="domain" description="Response regulatory" evidence="8">
    <location>
        <begin position="3"/>
        <end position="117"/>
    </location>
</feature>
<dbReference type="EMBL" id="CP017111">
    <property type="protein sequence ID" value="AOO66504.1"/>
    <property type="molecule type" value="Genomic_DNA"/>
</dbReference>
<evidence type="ECO:0000259" key="9">
    <source>
        <dbReference type="PROSITE" id="PS51755"/>
    </source>
</evidence>
<keyword evidence="3" id="KW-0805">Transcription regulation</keyword>
<dbReference type="SUPFAM" id="SSF52172">
    <property type="entry name" value="CheY-like"/>
    <property type="match status" value="1"/>
</dbReference>
<feature type="modified residue" description="4-aspartylphosphate" evidence="6">
    <location>
        <position position="52"/>
    </location>
</feature>
<keyword evidence="2" id="KW-0902">Two-component regulatory system</keyword>
<dbReference type="InterPro" id="IPR016032">
    <property type="entry name" value="Sig_transdc_resp-reg_C-effctor"/>
</dbReference>
<dbReference type="RefSeq" id="WP_069479033.1">
    <property type="nucleotide sequence ID" value="NZ_CP017111.1"/>
</dbReference>
<keyword evidence="11" id="KW-1185">Reference proteome</keyword>
<dbReference type="SMART" id="SM00862">
    <property type="entry name" value="Trans_reg_C"/>
    <property type="match status" value="1"/>
</dbReference>
<dbReference type="PANTHER" id="PTHR48111">
    <property type="entry name" value="REGULATOR OF RPOS"/>
    <property type="match status" value="1"/>
</dbReference>
<dbReference type="Pfam" id="PF00486">
    <property type="entry name" value="Trans_reg_C"/>
    <property type="match status" value="1"/>
</dbReference>
<evidence type="ECO:0000256" key="3">
    <source>
        <dbReference type="ARBA" id="ARBA00023015"/>
    </source>
</evidence>
<proteinExistence type="predicted"/>
<dbReference type="InterPro" id="IPR011006">
    <property type="entry name" value="CheY-like_superfamily"/>
</dbReference>
<dbReference type="GO" id="GO:0005829">
    <property type="term" value="C:cytosol"/>
    <property type="evidence" value="ECO:0007669"/>
    <property type="project" value="TreeGrafter"/>
</dbReference>
<dbReference type="InterPro" id="IPR039420">
    <property type="entry name" value="WalR-like"/>
</dbReference>
<evidence type="ECO:0000313" key="10">
    <source>
        <dbReference type="EMBL" id="AOO66504.1"/>
    </source>
</evidence>
<name>A0A1D7TNK1_9BACT</name>
<dbReference type="Gene3D" id="1.10.10.10">
    <property type="entry name" value="Winged helix-like DNA-binding domain superfamily/Winged helix DNA-binding domain"/>
    <property type="match status" value="1"/>
</dbReference>
<dbReference type="Proteomes" id="UP000094609">
    <property type="component" value="Chromosome"/>
</dbReference>
<dbReference type="GO" id="GO:0006355">
    <property type="term" value="P:regulation of DNA-templated transcription"/>
    <property type="evidence" value="ECO:0007669"/>
    <property type="project" value="InterPro"/>
</dbReference>
<keyword evidence="4 7" id="KW-0238">DNA-binding</keyword>
<dbReference type="InterPro" id="IPR036388">
    <property type="entry name" value="WH-like_DNA-bd_sf"/>
</dbReference>
<dbReference type="Pfam" id="PF00072">
    <property type="entry name" value="Response_reg"/>
    <property type="match status" value="1"/>
</dbReference>
<evidence type="ECO:0000259" key="8">
    <source>
        <dbReference type="PROSITE" id="PS50110"/>
    </source>
</evidence>
<evidence type="ECO:0000256" key="4">
    <source>
        <dbReference type="ARBA" id="ARBA00023125"/>
    </source>
</evidence>
<evidence type="ECO:0000256" key="2">
    <source>
        <dbReference type="ARBA" id="ARBA00023012"/>
    </source>
</evidence>
<organism evidence="10 11">
    <name type="scientific">Sulfurospirillum halorespirans DSM 13726</name>
    <dbReference type="NCBI Taxonomy" id="1193502"/>
    <lineage>
        <taxon>Bacteria</taxon>
        <taxon>Pseudomonadati</taxon>
        <taxon>Campylobacterota</taxon>
        <taxon>Epsilonproteobacteria</taxon>
        <taxon>Campylobacterales</taxon>
        <taxon>Sulfurospirillaceae</taxon>
        <taxon>Sulfurospirillum</taxon>
    </lineage>
</organism>
<keyword evidence="5" id="KW-0804">Transcription</keyword>
<evidence type="ECO:0000256" key="7">
    <source>
        <dbReference type="PROSITE-ProRule" id="PRU01091"/>
    </source>
</evidence>
<gene>
    <name evidence="10" type="ORF">SHALO_2746</name>
</gene>
<dbReference type="PROSITE" id="PS51755">
    <property type="entry name" value="OMPR_PHOB"/>
    <property type="match status" value="1"/>
</dbReference>
<dbReference type="PROSITE" id="PS50110">
    <property type="entry name" value="RESPONSE_REGULATORY"/>
    <property type="match status" value="1"/>
</dbReference>
<evidence type="ECO:0000256" key="1">
    <source>
        <dbReference type="ARBA" id="ARBA00022553"/>
    </source>
</evidence>
<accession>A0A1D7TNK1</accession>
<dbReference type="CDD" id="cd00383">
    <property type="entry name" value="trans_reg_C"/>
    <property type="match status" value="1"/>
</dbReference>
<feature type="DNA-binding region" description="OmpR/PhoB-type" evidence="7">
    <location>
        <begin position="118"/>
        <end position="222"/>
    </location>
</feature>
<dbReference type="Gene3D" id="6.10.250.690">
    <property type="match status" value="1"/>
</dbReference>
<dbReference type="KEGG" id="shal:SHALO_2746"/>
<dbReference type="GO" id="GO:0000976">
    <property type="term" value="F:transcription cis-regulatory region binding"/>
    <property type="evidence" value="ECO:0007669"/>
    <property type="project" value="TreeGrafter"/>
</dbReference>
<keyword evidence="1 6" id="KW-0597">Phosphoprotein</keyword>
<dbReference type="PANTHER" id="PTHR48111:SF22">
    <property type="entry name" value="REGULATOR OF RPOS"/>
    <property type="match status" value="1"/>
</dbReference>
<sequence length="223" mass="25413">MIKILMIEDDVELAQLLQESLLKEDIETVLAFTPLDGLTALQHDIFDALVLDLSLPQIDGLEICRIVHESIPTLPIIISSARSDMGDKVMGFERGADDFLPKPYDPRELAYRLRAILRRGNTINEPTAFTFSIDEERHVIKRGKNELRLTMAEYDIVSYMLKKEGFVISREELLMNIGSIKYESSLKSIDVIMGRIRQKISDDPKKPRFILSVRGVGYKFVNA</sequence>
<feature type="domain" description="OmpR/PhoB-type" evidence="9">
    <location>
        <begin position="118"/>
        <end position="222"/>
    </location>
</feature>
<dbReference type="Gene3D" id="3.40.50.2300">
    <property type="match status" value="1"/>
</dbReference>
<dbReference type="SMART" id="SM00448">
    <property type="entry name" value="REC"/>
    <property type="match status" value="1"/>
</dbReference>
<reference evidence="11" key="1">
    <citation type="submission" date="2016-08" db="EMBL/GenBank/DDBJ databases">
        <title>Complete genome sequence of the organohalide-respiring Epsilonproteobacterium Sulfurospirillum halorespirans.</title>
        <authorList>
            <person name="Goris T."/>
            <person name="Zimmermann J."/>
            <person name="Schenz B."/>
            <person name="Lemos M."/>
            <person name="Hackermueller J."/>
            <person name="Diekert G."/>
        </authorList>
    </citation>
    <scope>NUCLEOTIDE SEQUENCE [LARGE SCALE GENOMIC DNA]</scope>
    <source>
        <strain>DSM 13726</strain>
        <strain evidence="11">PCE-M2</strain>
    </source>
</reference>
<dbReference type="GO" id="GO:0032993">
    <property type="term" value="C:protein-DNA complex"/>
    <property type="evidence" value="ECO:0007669"/>
    <property type="project" value="TreeGrafter"/>
</dbReference>
<evidence type="ECO:0000256" key="5">
    <source>
        <dbReference type="ARBA" id="ARBA00023163"/>
    </source>
</evidence>
<dbReference type="PATRIC" id="fig|1193502.14.peg.2782"/>